<dbReference type="InterPro" id="IPR009084">
    <property type="entry name" value="B_transpositn_C"/>
</dbReference>
<dbReference type="Proteomes" id="UP000030554">
    <property type="component" value="Unassembled WGS sequence"/>
</dbReference>
<comment type="caution">
    <text evidence="2">The sequence shown here is derived from an EMBL/GenBank/DDBJ whole genome shotgun (WGS) entry which is preliminary data.</text>
</comment>
<dbReference type="Pfam" id="PF01381">
    <property type="entry name" value="HTH_3"/>
    <property type="match status" value="1"/>
</dbReference>
<dbReference type="InterPro" id="IPR049945">
    <property type="entry name" value="AAA_22"/>
</dbReference>
<evidence type="ECO:0000313" key="3">
    <source>
        <dbReference type="Proteomes" id="UP000030554"/>
    </source>
</evidence>
<protein>
    <submittedName>
        <fullName evidence="2">DNA transposition protein</fullName>
    </submittedName>
</protein>
<dbReference type="InterPro" id="IPR036733">
    <property type="entry name" value="B_transposit_C_sf"/>
</dbReference>
<dbReference type="InterPro" id="IPR027417">
    <property type="entry name" value="P-loop_NTPase"/>
</dbReference>
<dbReference type="CDD" id="cd00093">
    <property type="entry name" value="HTH_XRE"/>
    <property type="match status" value="1"/>
</dbReference>
<evidence type="ECO:0000313" key="2">
    <source>
        <dbReference type="EMBL" id="KGQ61075.1"/>
    </source>
</evidence>
<reference evidence="2 3" key="1">
    <citation type="submission" date="2014-07" db="EMBL/GenBank/DDBJ databases">
        <title>Chaperone-usher fimbriae in a diverse selection of Gallibacterium genomes.</title>
        <authorList>
            <person name="Kudirkiene E."/>
            <person name="Bager R.J."/>
            <person name="Johnson T.J."/>
            <person name="Bojesen A.M."/>
        </authorList>
    </citation>
    <scope>NUCLEOTIDE SEQUENCE [LARGE SCALE GENOMIC DNA]</scope>
    <source>
        <strain evidence="2 3">4895</strain>
    </source>
</reference>
<dbReference type="AlphaFoldDB" id="A0A0A3A1Y5"/>
<dbReference type="GO" id="GO:0003677">
    <property type="term" value="F:DNA binding"/>
    <property type="evidence" value="ECO:0007669"/>
    <property type="project" value="InterPro"/>
</dbReference>
<evidence type="ECO:0000259" key="1">
    <source>
        <dbReference type="PROSITE" id="PS50943"/>
    </source>
</evidence>
<dbReference type="Pfam" id="PF09077">
    <property type="entry name" value="Phage-MuB_C"/>
    <property type="match status" value="1"/>
</dbReference>
<dbReference type="InterPro" id="IPR001387">
    <property type="entry name" value="Cro/C1-type_HTH"/>
</dbReference>
<dbReference type="EMBL" id="JPJQ01000037">
    <property type="protein sequence ID" value="KGQ61075.1"/>
    <property type="molecule type" value="Genomic_DNA"/>
</dbReference>
<dbReference type="Pfam" id="PF13401">
    <property type="entry name" value="AAA_22"/>
    <property type="match status" value="1"/>
</dbReference>
<dbReference type="SUPFAM" id="SSF52540">
    <property type="entry name" value="P-loop containing nucleoside triphosphate hydrolases"/>
    <property type="match status" value="1"/>
</dbReference>
<dbReference type="Gene3D" id="3.40.50.300">
    <property type="entry name" value="P-loop containing nucleotide triphosphate hydrolases"/>
    <property type="match status" value="1"/>
</dbReference>
<dbReference type="PANTHER" id="PTHR35894">
    <property type="entry name" value="GENERAL SECRETION PATHWAY PROTEIN A-RELATED"/>
    <property type="match status" value="1"/>
</dbReference>
<dbReference type="RefSeq" id="WP_039163919.1">
    <property type="nucleotide sequence ID" value="NZ_JPJQ01000037.1"/>
</dbReference>
<dbReference type="SUPFAM" id="SSF47413">
    <property type="entry name" value="lambda repressor-like DNA-binding domains"/>
    <property type="match status" value="1"/>
</dbReference>
<dbReference type="Gene3D" id="1.10.1180.10">
    <property type="entry name" value="B transposition protein, C-terminal domain"/>
    <property type="match status" value="1"/>
</dbReference>
<gene>
    <name evidence="2" type="ORF">IO48_08245</name>
</gene>
<dbReference type="GO" id="GO:0006313">
    <property type="term" value="P:DNA transposition"/>
    <property type="evidence" value="ECO:0007669"/>
    <property type="project" value="InterPro"/>
</dbReference>
<dbReference type="GO" id="GO:0016887">
    <property type="term" value="F:ATP hydrolysis activity"/>
    <property type="evidence" value="ECO:0007669"/>
    <property type="project" value="InterPro"/>
</dbReference>
<dbReference type="InterPro" id="IPR052026">
    <property type="entry name" value="ExeA_AAA_ATPase_DNA-bind"/>
</dbReference>
<dbReference type="InterPro" id="IPR010982">
    <property type="entry name" value="Lambda_DNA-bd_dom_sf"/>
</dbReference>
<dbReference type="Gene3D" id="1.10.260.40">
    <property type="entry name" value="lambda repressor-like DNA-binding domains"/>
    <property type="match status" value="1"/>
</dbReference>
<dbReference type="PROSITE" id="PS50943">
    <property type="entry name" value="HTH_CROC1"/>
    <property type="match status" value="1"/>
</dbReference>
<organism evidence="2 3">
    <name type="scientific">Gallibacterium anatis 4895</name>
    <dbReference type="NCBI Taxonomy" id="1396510"/>
    <lineage>
        <taxon>Bacteria</taxon>
        <taxon>Pseudomonadati</taxon>
        <taxon>Pseudomonadota</taxon>
        <taxon>Gammaproteobacteria</taxon>
        <taxon>Pasteurellales</taxon>
        <taxon>Pasteurellaceae</taxon>
        <taxon>Gallibacterium</taxon>
    </lineage>
</organism>
<name>A0A0A3A1Y5_9PAST</name>
<dbReference type="SUPFAM" id="SSF47681">
    <property type="entry name" value="C-terminal domain of B transposition protein"/>
    <property type="match status" value="1"/>
</dbReference>
<proteinExistence type="predicted"/>
<dbReference type="SMART" id="SM00530">
    <property type="entry name" value="HTH_XRE"/>
    <property type="match status" value="1"/>
</dbReference>
<dbReference type="PANTHER" id="PTHR35894:SF5">
    <property type="entry name" value="MU-LIKE PROPHAGE FLUMU DNA TRANSPOSITION PROTEIN B"/>
    <property type="match status" value="1"/>
</dbReference>
<feature type="domain" description="HTH cro/C1-type" evidence="1">
    <location>
        <begin position="7"/>
        <end position="49"/>
    </location>
</feature>
<accession>A0A0A3A1Y5</accession>
<sequence length="306" mass="33387">MTLTEQIKQILDSKAITQRELAQQAGVSAGALSAYLNGVYAGNQDNMDKALRAWLEMQDKKTRVFVEAPHFIDTPTAQKVTKSLDMARACKIIVPIFGASGVGKTKACQEYKHQNKNVWMITASPARATLSAILYELALELGINDAPRRKDRLSRLVTKKLTGTDGLVIIDESDHLPYDALEEFRIIQEEADIGFALVGNDKVYTRMQGGVNQAHEYARLWSRLGKPASFKASTKGDIKAIASAWGLDINDKDLMTVLFDIGGKAGGLRALTQYLRLAGMAAKGQGTAMTLDLILQAKQQMTGGAQ</sequence>